<feature type="transmembrane region" description="Helical" evidence="6">
    <location>
        <begin position="171"/>
        <end position="188"/>
    </location>
</feature>
<feature type="transmembrane region" description="Helical" evidence="6">
    <location>
        <begin position="247"/>
        <end position="273"/>
    </location>
</feature>
<sequence length="348" mass="38518">MKKKWDALLFLVILAIGSLSLLVIFSIDKNLAANQFVFWIIGLVTLFLISFLDYKIWGKLSIPFYFLAIFTLSLLFLVGEPVRGSVRWIDLGIFRFQPSEIAKVGTIFILAVFYLERSAADFKNLIYSFLIILPVISLIFWEPDVGNVLAILGIWFGISLACGIRPKHLTYLSISLLILGAILFKLLAPYQQARIKTFINPSADPLGTGYHLIQSKIAVGSGEFIGRGLGRGSQSGLKFLPEAESDFIFAATVEQLGFLGGVLLIILFSFLIHKILKITGSVDRFGQLVIVGTASFLILQYTVNISMNMGLLPITGITLPLYSYGGSSLISTLFLLGVIFSIIRFNRQ</sequence>
<dbReference type="GO" id="GO:0032153">
    <property type="term" value="C:cell division site"/>
    <property type="evidence" value="ECO:0007669"/>
    <property type="project" value="TreeGrafter"/>
</dbReference>
<evidence type="ECO:0000256" key="1">
    <source>
        <dbReference type="ARBA" id="ARBA00004141"/>
    </source>
</evidence>
<evidence type="ECO:0000313" key="8">
    <source>
        <dbReference type="Proteomes" id="UP000034893"/>
    </source>
</evidence>
<dbReference type="PANTHER" id="PTHR30474">
    <property type="entry name" value="CELL CYCLE PROTEIN"/>
    <property type="match status" value="1"/>
</dbReference>
<feature type="transmembrane region" description="Helical" evidence="6">
    <location>
        <begin position="33"/>
        <end position="52"/>
    </location>
</feature>
<feature type="transmembrane region" description="Helical" evidence="6">
    <location>
        <begin position="94"/>
        <end position="115"/>
    </location>
</feature>
<evidence type="ECO:0000313" key="7">
    <source>
        <dbReference type="EMBL" id="KKQ89499.1"/>
    </source>
</evidence>
<evidence type="ECO:0000256" key="5">
    <source>
        <dbReference type="ARBA" id="ARBA00023136"/>
    </source>
</evidence>
<dbReference type="GO" id="GO:0008360">
    <property type="term" value="P:regulation of cell shape"/>
    <property type="evidence" value="ECO:0007669"/>
    <property type="project" value="UniProtKB-KW"/>
</dbReference>
<dbReference type="Pfam" id="PF01098">
    <property type="entry name" value="FTSW_RODA_SPOVE"/>
    <property type="match status" value="1"/>
</dbReference>
<dbReference type="AlphaFoldDB" id="A0A0G0NUE8"/>
<comment type="caution">
    <text evidence="7">The sequence shown here is derived from an EMBL/GenBank/DDBJ whole genome shotgun (WGS) entry which is preliminary data.</text>
</comment>
<evidence type="ECO:0000256" key="4">
    <source>
        <dbReference type="ARBA" id="ARBA00022989"/>
    </source>
</evidence>
<keyword evidence="2 6" id="KW-0812">Transmembrane</keyword>
<evidence type="ECO:0000256" key="6">
    <source>
        <dbReference type="SAM" id="Phobius"/>
    </source>
</evidence>
<keyword evidence="3" id="KW-0133">Cell shape</keyword>
<gene>
    <name evidence="7" type="ORF">UT12_C0012G0010</name>
</gene>
<evidence type="ECO:0000256" key="3">
    <source>
        <dbReference type="ARBA" id="ARBA00022960"/>
    </source>
</evidence>
<name>A0A0G0NUE8_9BACT</name>
<keyword evidence="5 6" id="KW-0472">Membrane</keyword>
<dbReference type="GO" id="GO:0015648">
    <property type="term" value="F:lipid-linked peptidoglycan transporter activity"/>
    <property type="evidence" value="ECO:0007669"/>
    <property type="project" value="TreeGrafter"/>
</dbReference>
<feature type="transmembrane region" description="Helical" evidence="6">
    <location>
        <begin position="7"/>
        <end position="27"/>
    </location>
</feature>
<feature type="transmembrane region" description="Helical" evidence="6">
    <location>
        <begin position="323"/>
        <end position="343"/>
    </location>
</feature>
<dbReference type="EMBL" id="LBVP01000012">
    <property type="protein sequence ID" value="KKQ89499.1"/>
    <property type="molecule type" value="Genomic_DNA"/>
</dbReference>
<feature type="transmembrane region" description="Helical" evidence="6">
    <location>
        <begin position="285"/>
        <end position="303"/>
    </location>
</feature>
<dbReference type="Proteomes" id="UP000034893">
    <property type="component" value="Unassembled WGS sequence"/>
</dbReference>
<evidence type="ECO:0000256" key="2">
    <source>
        <dbReference type="ARBA" id="ARBA00022692"/>
    </source>
</evidence>
<keyword evidence="4 6" id="KW-1133">Transmembrane helix</keyword>
<feature type="transmembrane region" description="Helical" evidence="6">
    <location>
        <begin position="147"/>
        <end position="164"/>
    </location>
</feature>
<proteinExistence type="predicted"/>
<accession>A0A0G0NUE8</accession>
<reference evidence="7 8" key="1">
    <citation type="journal article" date="2015" name="Nature">
        <title>rRNA introns, odd ribosomes, and small enigmatic genomes across a large radiation of phyla.</title>
        <authorList>
            <person name="Brown C.T."/>
            <person name="Hug L.A."/>
            <person name="Thomas B.C."/>
            <person name="Sharon I."/>
            <person name="Castelle C.J."/>
            <person name="Singh A."/>
            <person name="Wilkins M.J."/>
            <person name="Williams K.H."/>
            <person name="Banfield J.F."/>
        </authorList>
    </citation>
    <scope>NUCLEOTIDE SEQUENCE [LARGE SCALE GENOMIC DNA]</scope>
</reference>
<dbReference type="GO" id="GO:0005886">
    <property type="term" value="C:plasma membrane"/>
    <property type="evidence" value="ECO:0007669"/>
    <property type="project" value="TreeGrafter"/>
</dbReference>
<dbReference type="InterPro" id="IPR001182">
    <property type="entry name" value="FtsW/RodA"/>
</dbReference>
<dbReference type="PATRIC" id="fig|1618414.3.peg.401"/>
<feature type="transmembrane region" description="Helical" evidence="6">
    <location>
        <begin position="64"/>
        <end position="82"/>
    </location>
</feature>
<dbReference type="GO" id="GO:0051301">
    <property type="term" value="P:cell division"/>
    <property type="evidence" value="ECO:0007669"/>
    <property type="project" value="InterPro"/>
</dbReference>
<comment type="subcellular location">
    <subcellularLocation>
        <location evidence="1">Membrane</location>
        <topology evidence="1">Multi-pass membrane protein</topology>
    </subcellularLocation>
</comment>
<protein>
    <submittedName>
        <fullName evidence="7">Cell elongation-specific peptidoglycan biosynthesis regulator RodA</fullName>
    </submittedName>
</protein>
<organism evidence="7 8">
    <name type="scientific">Candidatus Curtissbacteria bacterium GW2011_GWC2_38_9</name>
    <dbReference type="NCBI Taxonomy" id="1618414"/>
    <lineage>
        <taxon>Bacteria</taxon>
        <taxon>Candidatus Curtissiibacteriota</taxon>
    </lineage>
</organism>
<feature type="transmembrane region" description="Helical" evidence="6">
    <location>
        <begin position="124"/>
        <end position="141"/>
    </location>
</feature>